<dbReference type="Pfam" id="PF13419">
    <property type="entry name" value="HAD_2"/>
    <property type="match status" value="1"/>
</dbReference>
<dbReference type="AlphaFoldDB" id="A0A061R7Z4"/>
<dbReference type="SUPFAM" id="SSF56784">
    <property type="entry name" value="HAD-like"/>
    <property type="match status" value="1"/>
</dbReference>
<dbReference type="PANTHER" id="PTHR47108:SF1">
    <property type="entry name" value="5-AMINO-6-(5-PHOSPHO-D-RIBITYLAMINO)URACIL PHOSPHATASE, CHLOROPLASTIC"/>
    <property type="match status" value="1"/>
</dbReference>
<dbReference type="EMBL" id="GBEZ01019800">
    <property type="protein sequence ID" value="JAC66805.1"/>
    <property type="molecule type" value="Transcribed_RNA"/>
</dbReference>
<dbReference type="InterPro" id="IPR041492">
    <property type="entry name" value="HAD_2"/>
</dbReference>
<dbReference type="InterPro" id="IPR023214">
    <property type="entry name" value="HAD_sf"/>
</dbReference>
<dbReference type="InterPro" id="IPR006439">
    <property type="entry name" value="HAD-SF_hydro_IA"/>
</dbReference>
<dbReference type="InterPro" id="IPR023198">
    <property type="entry name" value="PGP-like_dom2"/>
</dbReference>
<dbReference type="Gene3D" id="1.10.150.240">
    <property type="entry name" value="Putative phosphatase, domain 2"/>
    <property type="match status" value="1"/>
</dbReference>
<feature type="compositionally biased region" description="Acidic residues" evidence="1">
    <location>
        <begin position="343"/>
        <end position="356"/>
    </location>
</feature>
<sequence length="370" mass="40443">MSGVSMNRALFRPTRSVCAIGSVDKYSGKTTISVPTMLRSTYANRSCFAAGKSLRNTRSTDYVRRVMKSGTFAVSATSESSGSSSSGLKALPRMVENVADDPKLGNPLQRYQRLSTGWMGVILELEGILVGSTWSSHRHAWLSVAEEEGKPPPLQWALKRAEGMKAEQVISEVFHWTRNPAEIRRIAIRKEEIYREAVGDVDFTLLPGVNKLLETLRKNDVPMALASSDPEERVLATLEAAGITDYFEAVVTAGDCQYSRPDPEPYLLAAQMIGRPPVRCVVIGGSNASIEAAHEAGMQCVAVANCAPMYELVSGDLVVKELGEISFVNLKQLFQLEKLTSWDNEEEPEVEPEEDSSGGPPSLGTLTWDL</sequence>
<dbReference type="NCBIfam" id="TIGR01509">
    <property type="entry name" value="HAD-SF-IA-v3"/>
    <property type="match status" value="1"/>
</dbReference>
<feature type="region of interest" description="Disordered" evidence="1">
    <location>
        <begin position="342"/>
        <end position="370"/>
    </location>
</feature>
<protein>
    <submittedName>
        <fullName evidence="2">Genetic modifier</fullName>
    </submittedName>
</protein>
<dbReference type="CDD" id="cd07505">
    <property type="entry name" value="HAD_BPGM-like"/>
    <property type="match status" value="1"/>
</dbReference>
<reference evidence="2" key="1">
    <citation type="submission" date="2014-05" db="EMBL/GenBank/DDBJ databases">
        <title>The transcriptome of the halophilic microalga Tetraselmis sp. GSL018 isolated from the Great Salt Lake, Utah.</title>
        <authorList>
            <person name="Jinkerson R.E."/>
            <person name="D'Adamo S."/>
            <person name="Posewitz M.C."/>
        </authorList>
    </citation>
    <scope>NUCLEOTIDE SEQUENCE</scope>
    <source>
        <strain evidence="2">GSL018</strain>
    </source>
</reference>
<dbReference type="InterPro" id="IPR036412">
    <property type="entry name" value="HAD-like_sf"/>
</dbReference>
<evidence type="ECO:0000313" key="2">
    <source>
        <dbReference type="EMBL" id="JAC66805.1"/>
    </source>
</evidence>
<accession>A0A061R7Z4</accession>
<dbReference type="Gene3D" id="3.40.50.1000">
    <property type="entry name" value="HAD superfamily/HAD-like"/>
    <property type="match status" value="1"/>
</dbReference>
<gene>
    <name evidence="2" type="ORF">TSPGSL018_12756</name>
</gene>
<proteinExistence type="predicted"/>
<evidence type="ECO:0000256" key="1">
    <source>
        <dbReference type="SAM" id="MobiDB-lite"/>
    </source>
</evidence>
<organism evidence="2">
    <name type="scientific">Tetraselmis sp. GSL018</name>
    <dbReference type="NCBI Taxonomy" id="582737"/>
    <lineage>
        <taxon>Eukaryota</taxon>
        <taxon>Viridiplantae</taxon>
        <taxon>Chlorophyta</taxon>
        <taxon>core chlorophytes</taxon>
        <taxon>Chlorodendrophyceae</taxon>
        <taxon>Chlorodendrales</taxon>
        <taxon>Chlorodendraceae</taxon>
        <taxon>Tetraselmis</taxon>
    </lineage>
</organism>
<dbReference type="PANTHER" id="PTHR47108">
    <property type="entry name" value="5-AMINO-6-(5-PHOSPHO-D-RIBITYLAMINO)URACIL PHOSPHATASE, CHLOROPLASTIC"/>
    <property type="match status" value="1"/>
</dbReference>
<name>A0A061R7Z4_9CHLO</name>